<protein>
    <submittedName>
        <fullName evidence="1">Uncharacterized protein</fullName>
    </submittedName>
</protein>
<comment type="caution">
    <text evidence="1">The sequence shown here is derived from an EMBL/GenBank/DDBJ whole genome shotgun (WGS) entry which is preliminary data.</text>
</comment>
<name>A0ACC2L794_PERAE</name>
<evidence type="ECO:0000313" key="2">
    <source>
        <dbReference type="Proteomes" id="UP001234297"/>
    </source>
</evidence>
<organism evidence="1 2">
    <name type="scientific">Persea americana</name>
    <name type="common">Avocado</name>
    <dbReference type="NCBI Taxonomy" id="3435"/>
    <lineage>
        <taxon>Eukaryota</taxon>
        <taxon>Viridiplantae</taxon>
        <taxon>Streptophyta</taxon>
        <taxon>Embryophyta</taxon>
        <taxon>Tracheophyta</taxon>
        <taxon>Spermatophyta</taxon>
        <taxon>Magnoliopsida</taxon>
        <taxon>Magnoliidae</taxon>
        <taxon>Laurales</taxon>
        <taxon>Lauraceae</taxon>
        <taxon>Persea</taxon>
    </lineage>
</organism>
<proteinExistence type="predicted"/>
<dbReference type="Proteomes" id="UP001234297">
    <property type="component" value="Chromosome 7"/>
</dbReference>
<keyword evidence="2" id="KW-1185">Reference proteome</keyword>
<sequence length="108" mass="12051">MSNAQTSLSNCLYQSFSEVLLAVTRAIRTQGHRQVVKCIFYYLRGITSLMFGYQDCDLWSSGLLRFKSSNTIWTKEGILRNFFLSTSAPGGVGGGGWDQIHGHKSSTY</sequence>
<accession>A0ACC2L794</accession>
<evidence type="ECO:0000313" key="1">
    <source>
        <dbReference type="EMBL" id="KAJ8628967.1"/>
    </source>
</evidence>
<dbReference type="EMBL" id="CM056815">
    <property type="protein sequence ID" value="KAJ8628967.1"/>
    <property type="molecule type" value="Genomic_DNA"/>
</dbReference>
<gene>
    <name evidence="1" type="ORF">MRB53_022290</name>
</gene>
<reference evidence="1 2" key="1">
    <citation type="journal article" date="2022" name="Hortic Res">
        <title>A haplotype resolved chromosomal level avocado genome allows analysis of novel avocado genes.</title>
        <authorList>
            <person name="Nath O."/>
            <person name="Fletcher S.J."/>
            <person name="Hayward A."/>
            <person name="Shaw L.M."/>
            <person name="Masouleh A.K."/>
            <person name="Furtado A."/>
            <person name="Henry R.J."/>
            <person name="Mitter N."/>
        </authorList>
    </citation>
    <scope>NUCLEOTIDE SEQUENCE [LARGE SCALE GENOMIC DNA]</scope>
    <source>
        <strain evidence="2">cv. Hass</strain>
    </source>
</reference>